<name>A0A093GBX4_DRYPU</name>
<protein>
    <submittedName>
        <fullName evidence="1">Uncharacterized protein</fullName>
    </submittedName>
</protein>
<proteinExistence type="predicted"/>
<dbReference type="EMBL" id="KL215360">
    <property type="protein sequence ID" value="KFV64362.1"/>
    <property type="molecule type" value="Genomic_DNA"/>
</dbReference>
<organism evidence="1 2">
    <name type="scientific">Dryobates pubescens</name>
    <name type="common">Downy woodpecker</name>
    <name type="synonym">Picoides pubescens</name>
    <dbReference type="NCBI Taxonomy" id="118200"/>
    <lineage>
        <taxon>Eukaryota</taxon>
        <taxon>Metazoa</taxon>
        <taxon>Chordata</taxon>
        <taxon>Craniata</taxon>
        <taxon>Vertebrata</taxon>
        <taxon>Euteleostomi</taxon>
        <taxon>Archelosauria</taxon>
        <taxon>Archosauria</taxon>
        <taxon>Dinosauria</taxon>
        <taxon>Saurischia</taxon>
        <taxon>Theropoda</taxon>
        <taxon>Coelurosauria</taxon>
        <taxon>Aves</taxon>
        <taxon>Neognathae</taxon>
        <taxon>Neoaves</taxon>
        <taxon>Telluraves</taxon>
        <taxon>Coraciimorphae</taxon>
        <taxon>Piciformes</taxon>
        <taxon>Picidae</taxon>
        <taxon>Dryobates</taxon>
    </lineage>
</organism>
<feature type="non-terminal residue" evidence="1">
    <location>
        <position position="47"/>
    </location>
</feature>
<dbReference type="Gene3D" id="1.10.287.210">
    <property type="match status" value="1"/>
</dbReference>
<evidence type="ECO:0000313" key="2">
    <source>
        <dbReference type="Proteomes" id="UP000053875"/>
    </source>
</evidence>
<feature type="non-terminal residue" evidence="1">
    <location>
        <position position="1"/>
    </location>
</feature>
<reference evidence="1 2" key="1">
    <citation type="submission" date="2014-04" db="EMBL/GenBank/DDBJ databases">
        <title>Genome evolution of avian class.</title>
        <authorList>
            <person name="Zhang G."/>
            <person name="Li C."/>
        </authorList>
    </citation>
    <scope>NUCLEOTIDE SEQUENCE [LARGE SCALE GENOMIC DNA]</scope>
    <source>
        <strain evidence="1">BGI_N307</strain>
    </source>
</reference>
<gene>
    <name evidence="1" type="ORF">N307_06027</name>
</gene>
<evidence type="ECO:0000313" key="1">
    <source>
        <dbReference type="EMBL" id="KFV64362.1"/>
    </source>
</evidence>
<keyword evidence="2" id="KW-1185">Reference proteome</keyword>
<dbReference type="AlphaFoldDB" id="A0A093GBX4"/>
<accession>A0A093GBX4</accession>
<sequence>FLLLAPGHGCQDSEGMCCFNLSDRILQQLQENMKHIQKNDNPFLSWL</sequence>
<dbReference type="Proteomes" id="UP000053875">
    <property type="component" value="Unassembled WGS sequence"/>
</dbReference>